<keyword evidence="2" id="KW-0614">Plasmid</keyword>
<gene>
    <name evidence="2" type="ORF">BME96_19060</name>
</gene>
<feature type="transmembrane region" description="Helical" evidence="1">
    <location>
        <begin position="12"/>
        <end position="34"/>
    </location>
</feature>
<dbReference type="AlphaFoldDB" id="A0AAC9J809"/>
<reference evidence="2 3" key="1">
    <citation type="submission" date="2016-11" db="EMBL/GenBank/DDBJ databases">
        <title>Complete genome sequencing of Virgibacillus halodenitrificans PDB-F2.</title>
        <authorList>
            <person name="Sun Z."/>
            <person name="Zhou Y."/>
            <person name="Li H."/>
        </authorList>
    </citation>
    <scope>NUCLEOTIDE SEQUENCE [LARGE SCALE GENOMIC DNA]</scope>
    <source>
        <strain evidence="2 3">PDB-F2</strain>
        <plasmid evidence="2 3">unnamed1</plasmid>
    </source>
</reference>
<keyword evidence="1" id="KW-1133">Transmembrane helix</keyword>
<feature type="transmembrane region" description="Helical" evidence="1">
    <location>
        <begin position="86"/>
        <end position="107"/>
    </location>
</feature>
<protein>
    <submittedName>
        <fullName evidence="2">Uncharacterized protein</fullName>
    </submittedName>
</protein>
<dbReference type="GeneID" id="71516514"/>
<evidence type="ECO:0000313" key="3">
    <source>
        <dbReference type="Proteomes" id="UP000182945"/>
    </source>
</evidence>
<geneLocation type="plasmid" evidence="2 3">
    <name>unnamed1</name>
</geneLocation>
<dbReference type="KEGG" id="vhl:BME96_19060"/>
<dbReference type="RefSeq" id="WP_071650104.1">
    <property type="nucleotide sequence ID" value="NZ_CP017963.1"/>
</dbReference>
<dbReference type="EMBL" id="CP017963">
    <property type="protein sequence ID" value="APC50384.1"/>
    <property type="molecule type" value="Genomic_DNA"/>
</dbReference>
<accession>A0AAC9J809</accession>
<dbReference type="Proteomes" id="UP000182945">
    <property type="component" value="Plasmid unnamed1"/>
</dbReference>
<name>A0AAC9J809_VIRHA</name>
<keyword evidence="1" id="KW-0472">Membrane</keyword>
<sequence>MVVLSYDSAKRSLLVMALYLVITSLIIKGLGFVIELNLAQAFSSLGSITNIADFNLDLPKFDISTLSFESAKSFILDKLNELVQMLLPAALGVVNITSLSGSAPTILHMDKTMMVVKV</sequence>
<evidence type="ECO:0000256" key="1">
    <source>
        <dbReference type="SAM" id="Phobius"/>
    </source>
</evidence>
<evidence type="ECO:0000313" key="2">
    <source>
        <dbReference type="EMBL" id="APC50384.1"/>
    </source>
</evidence>
<keyword evidence="1" id="KW-0812">Transmembrane</keyword>
<organism evidence="2 3">
    <name type="scientific">Virgibacillus halodenitrificans</name>
    <name type="common">Bacillus halodenitrificans</name>
    <dbReference type="NCBI Taxonomy" id="1482"/>
    <lineage>
        <taxon>Bacteria</taxon>
        <taxon>Bacillati</taxon>
        <taxon>Bacillota</taxon>
        <taxon>Bacilli</taxon>
        <taxon>Bacillales</taxon>
        <taxon>Bacillaceae</taxon>
        <taxon>Virgibacillus</taxon>
    </lineage>
</organism>
<proteinExistence type="predicted"/>